<gene>
    <name evidence="12" type="ORF">RR46_09788</name>
</gene>
<evidence type="ECO:0000259" key="10">
    <source>
        <dbReference type="Pfam" id="PF08544"/>
    </source>
</evidence>
<keyword evidence="2" id="KW-0808">Transferase</keyword>
<dbReference type="PIRSF" id="PIRSF000530">
    <property type="entry name" value="Galactokinase"/>
    <property type="match status" value="1"/>
</dbReference>
<reference evidence="12 13" key="1">
    <citation type="journal article" date="2015" name="Nat. Commun.">
        <title>Outbred genome sequencing and CRISPR/Cas9 gene editing in butterflies.</title>
        <authorList>
            <person name="Li X."/>
            <person name="Fan D."/>
            <person name="Zhang W."/>
            <person name="Liu G."/>
            <person name="Zhang L."/>
            <person name="Zhao L."/>
            <person name="Fang X."/>
            <person name="Chen L."/>
            <person name="Dong Y."/>
            <person name="Chen Y."/>
            <person name="Ding Y."/>
            <person name="Zhao R."/>
            <person name="Feng M."/>
            <person name="Zhu Y."/>
            <person name="Feng Y."/>
            <person name="Jiang X."/>
            <person name="Zhu D."/>
            <person name="Xiang H."/>
            <person name="Feng X."/>
            <person name="Li S."/>
            <person name="Wang J."/>
            <person name="Zhang G."/>
            <person name="Kronforst M.R."/>
            <person name="Wang W."/>
        </authorList>
    </citation>
    <scope>NUCLEOTIDE SEQUENCE [LARGE SCALE GENOMIC DNA]</scope>
    <source>
        <strain evidence="12">Ya'a_city_454_Px</strain>
        <tissue evidence="12">Whole body</tissue>
    </source>
</reference>
<dbReference type="GO" id="GO:0004335">
    <property type="term" value="F:galactokinase activity"/>
    <property type="evidence" value="ECO:0007669"/>
    <property type="project" value="InterPro"/>
</dbReference>
<dbReference type="InterPro" id="IPR006204">
    <property type="entry name" value="GHMP_kinase_N_dom"/>
</dbReference>
<feature type="domain" description="Galactokinase N-terminal" evidence="11">
    <location>
        <begin position="63"/>
        <end position="109"/>
    </location>
</feature>
<evidence type="ECO:0000313" key="12">
    <source>
        <dbReference type="EMBL" id="KPJ02585.1"/>
    </source>
</evidence>
<dbReference type="FunFam" id="3.30.230.10:FF:000040">
    <property type="entry name" value="Galactokinase 1"/>
    <property type="match status" value="1"/>
</dbReference>
<dbReference type="InterPro" id="IPR036554">
    <property type="entry name" value="GHMP_kinase_C_sf"/>
</dbReference>
<sequence length="437" mass="47819">MIYHAIGSIHCGSSELLTIYFSLAYSGLVQTPQTYKGMDRCAILMSNEITAKGEDRLLQEAQQKFVSRFGREPRAAASAPGRVNLIGEHVDYCEGYVLPVALPFKTVVVGDFNNTEECNIVSVLADGQELSGSFPAPTAVQLKPGPPSWINYVKGVVAHFPSEIYGFDAVIVSDVPMGSGVSSSASLEVAVFTFLEALTKFEIDLVEKALLCQKAEHEFPGMPCGIMDQYIVTLGRKDHALLIDCRSLEASQIPMITEDIVILVVNSNVKHQLTGSEYPQRRAQCHTAATMLSLPSLRSARVELLKDLENMKCDELVLKRATHVVNEISRTEETAKALKNEDFKRVGELFYQSHDSLSKLMEVSCPELDQLVDILRSSPGVLGARMTGGGFGGCVVALVNKSQLSDVKKKILSEYNGNPVFFECQPSDGARIILYNS</sequence>
<dbReference type="Pfam" id="PF08544">
    <property type="entry name" value="GHMP_kinases_C"/>
    <property type="match status" value="1"/>
</dbReference>
<dbReference type="GO" id="GO:0006012">
    <property type="term" value="P:galactose metabolic process"/>
    <property type="evidence" value="ECO:0007669"/>
    <property type="project" value="InterPro"/>
</dbReference>
<feature type="domain" description="GHMP kinase C-terminal" evidence="10">
    <location>
        <begin position="335"/>
        <end position="415"/>
    </location>
</feature>
<evidence type="ECO:0000256" key="8">
    <source>
        <dbReference type="ARBA" id="ARBA00023277"/>
    </source>
</evidence>
<name>A0A194QC70_PAPXU</name>
<dbReference type="GO" id="GO:0046872">
    <property type="term" value="F:metal ion binding"/>
    <property type="evidence" value="ECO:0007669"/>
    <property type="project" value="UniProtKB-KW"/>
</dbReference>
<evidence type="ECO:0000256" key="7">
    <source>
        <dbReference type="ARBA" id="ARBA00022842"/>
    </source>
</evidence>
<evidence type="ECO:0000256" key="6">
    <source>
        <dbReference type="ARBA" id="ARBA00022840"/>
    </source>
</evidence>
<dbReference type="InterPro" id="IPR000705">
    <property type="entry name" value="Galactokinase"/>
</dbReference>
<comment type="similarity">
    <text evidence="1">Belongs to the GHMP kinase family. GalK subfamily.</text>
</comment>
<evidence type="ECO:0000313" key="13">
    <source>
        <dbReference type="Proteomes" id="UP000053268"/>
    </source>
</evidence>
<dbReference type="InterPro" id="IPR019539">
    <property type="entry name" value="GalKase_N"/>
</dbReference>
<evidence type="ECO:0000256" key="4">
    <source>
        <dbReference type="ARBA" id="ARBA00022741"/>
    </source>
</evidence>
<dbReference type="AlphaFoldDB" id="A0A194QC70"/>
<feature type="domain" description="GHMP kinase N-terminal" evidence="9">
    <location>
        <begin position="151"/>
        <end position="235"/>
    </location>
</feature>
<dbReference type="GO" id="GO:0005829">
    <property type="term" value="C:cytosol"/>
    <property type="evidence" value="ECO:0007669"/>
    <property type="project" value="TreeGrafter"/>
</dbReference>
<evidence type="ECO:0000256" key="3">
    <source>
        <dbReference type="ARBA" id="ARBA00022723"/>
    </source>
</evidence>
<evidence type="ECO:0000256" key="5">
    <source>
        <dbReference type="ARBA" id="ARBA00022777"/>
    </source>
</evidence>
<dbReference type="Gene3D" id="3.30.230.10">
    <property type="match status" value="1"/>
</dbReference>
<dbReference type="InterPro" id="IPR019741">
    <property type="entry name" value="Galactokinase_CS"/>
</dbReference>
<dbReference type="Gene3D" id="3.30.70.890">
    <property type="entry name" value="GHMP kinase, C-terminal domain"/>
    <property type="match status" value="1"/>
</dbReference>
<evidence type="ECO:0000259" key="11">
    <source>
        <dbReference type="Pfam" id="PF10509"/>
    </source>
</evidence>
<dbReference type="STRING" id="66420.A0A194QC70"/>
<dbReference type="InterPro" id="IPR006206">
    <property type="entry name" value="Mevalonate/galactokinase"/>
</dbReference>
<dbReference type="PANTHER" id="PTHR10457">
    <property type="entry name" value="MEVALONATE KINASE/GALACTOKINASE"/>
    <property type="match status" value="1"/>
</dbReference>
<keyword evidence="7" id="KW-0460">Magnesium</keyword>
<proteinExistence type="inferred from homology"/>
<evidence type="ECO:0000256" key="1">
    <source>
        <dbReference type="ARBA" id="ARBA00006566"/>
    </source>
</evidence>
<dbReference type="Proteomes" id="UP000053268">
    <property type="component" value="Unassembled WGS sequence"/>
</dbReference>
<dbReference type="InterPro" id="IPR013750">
    <property type="entry name" value="GHMP_kinase_C_dom"/>
</dbReference>
<keyword evidence="8" id="KW-0119">Carbohydrate metabolism</keyword>
<dbReference type="Pfam" id="PF10509">
    <property type="entry name" value="GalKase_gal_bdg"/>
    <property type="match status" value="1"/>
</dbReference>
<dbReference type="SUPFAM" id="SSF55060">
    <property type="entry name" value="GHMP Kinase, C-terminal domain"/>
    <property type="match status" value="1"/>
</dbReference>
<dbReference type="GO" id="GO:0005524">
    <property type="term" value="F:ATP binding"/>
    <property type="evidence" value="ECO:0007669"/>
    <property type="project" value="UniProtKB-KW"/>
</dbReference>
<keyword evidence="3" id="KW-0479">Metal-binding</keyword>
<dbReference type="PRINTS" id="PR00959">
    <property type="entry name" value="MEVGALKINASE"/>
</dbReference>
<dbReference type="Pfam" id="PF00288">
    <property type="entry name" value="GHMP_kinases_N"/>
    <property type="match status" value="1"/>
</dbReference>
<dbReference type="InterPro" id="IPR020568">
    <property type="entry name" value="Ribosomal_Su5_D2-typ_SF"/>
</dbReference>
<keyword evidence="13" id="KW-1185">Reference proteome</keyword>
<dbReference type="SUPFAM" id="SSF54211">
    <property type="entry name" value="Ribosomal protein S5 domain 2-like"/>
    <property type="match status" value="1"/>
</dbReference>
<protein>
    <submittedName>
        <fullName evidence="12">Galactokinase</fullName>
    </submittedName>
</protein>
<dbReference type="PANTHER" id="PTHR10457:SF7">
    <property type="entry name" value="GALACTOKINASE-RELATED"/>
    <property type="match status" value="1"/>
</dbReference>
<dbReference type="EMBL" id="KQ459232">
    <property type="protein sequence ID" value="KPJ02585.1"/>
    <property type="molecule type" value="Genomic_DNA"/>
</dbReference>
<organism evidence="12 13">
    <name type="scientific">Papilio xuthus</name>
    <name type="common">Asian swallowtail butterfly</name>
    <dbReference type="NCBI Taxonomy" id="66420"/>
    <lineage>
        <taxon>Eukaryota</taxon>
        <taxon>Metazoa</taxon>
        <taxon>Ecdysozoa</taxon>
        <taxon>Arthropoda</taxon>
        <taxon>Hexapoda</taxon>
        <taxon>Insecta</taxon>
        <taxon>Pterygota</taxon>
        <taxon>Neoptera</taxon>
        <taxon>Endopterygota</taxon>
        <taxon>Lepidoptera</taxon>
        <taxon>Glossata</taxon>
        <taxon>Ditrysia</taxon>
        <taxon>Papilionoidea</taxon>
        <taxon>Papilionidae</taxon>
        <taxon>Papilioninae</taxon>
        <taxon>Papilio</taxon>
    </lineage>
</organism>
<accession>A0A194QC70</accession>
<evidence type="ECO:0000259" key="9">
    <source>
        <dbReference type="Pfam" id="PF00288"/>
    </source>
</evidence>
<dbReference type="NCBIfam" id="TIGR00131">
    <property type="entry name" value="gal_kin"/>
    <property type="match status" value="1"/>
</dbReference>
<keyword evidence="4" id="KW-0547">Nucleotide-binding</keyword>
<dbReference type="InterPro" id="IPR014721">
    <property type="entry name" value="Ribsml_uS5_D2-typ_fold_subgr"/>
</dbReference>
<dbReference type="FunFam" id="3.30.70.890:FF:000001">
    <property type="entry name" value="Galactokinase"/>
    <property type="match status" value="1"/>
</dbReference>
<keyword evidence="5 12" id="KW-0418">Kinase</keyword>
<dbReference type="PROSITE" id="PS00106">
    <property type="entry name" value="GALACTOKINASE"/>
    <property type="match status" value="1"/>
</dbReference>
<dbReference type="PRINTS" id="PR00473">
    <property type="entry name" value="GALCTOKINASE"/>
</dbReference>
<evidence type="ECO:0000256" key="2">
    <source>
        <dbReference type="ARBA" id="ARBA00022679"/>
    </source>
</evidence>
<keyword evidence="6" id="KW-0067">ATP-binding</keyword>